<accession>A0A8B8CDM0</accession>
<keyword evidence="1" id="KW-1133">Transmembrane helix</keyword>
<sequence length="808" mass="91181">MDRDSFWKLRFDSKTVKQLFDFEIKHTPESEDRFCKSLLESVHLDDLLEEVRALSGTLVLQRTIPITTKQFEAGTIFVFEVDVFSEKGLLQLSERNLSNKDLFLKSDLKNTTKVLWVHSESIHVIEAKLRVCKEYEQFIGSNNILLHHTLDEYDEICKASGAQKLESLNKIVISIIKNIPDRTSLVRIVTMAADQALSWQNIKDLCFGVDLWDDGTHIGIVRNRQYICYFARTVNRLKNKLVAETLNEIAKSLGSKICQGILEHIESRVRANLENELFYRNIKVFSGALFTTYAIVGIFITALNPLLGLMFAVFTIVTAFVWSVDINSTDWREKVADEIYETVLQKKQTIISKSVFRIEAVCTKTSTNLLKVSTQIKDRIKRLILVDQNLSIKEWKKRERIKKPEALQHSAILTYTAGIKDGKSSVKVFLRHEDEEAKKVFIKHCNFPPEIIKFIAITDILGSNSDKNKGTTSKPSLIHQAFRQRMRSIIKTHGRKLMAKHSIVVGLGVGRREDVDKPCIVIHCLDKSLVPFGENPLPKFIEGCPVEIKEDFVLFGHCINCTSLKAGCGIGRPSHPSAGSVGFPVRSRKVPSERGFLTASHVALKDFENLYETNTLLSQHPLNQTVHRIVHPPFIETQNNNFIGNVVDSFCGNFGRMGIGIDAAYVKLNKPKLGEQVDVELANEQDLEYGGNTCVTKKGRATKTTEGFLNPEKLSVCMTHETHSGAFLYFEECYQVNDNQSGPFFLEGDSGSGVYLRDPSDENKPLKPLGIAFARMNSITAVCQIEEILNAFDISICQEVVLPMDVDQ</sequence>
<dbReference type="KEGG" id="cvn:111118213"/>
<reference evidence="3" key="1">
    <citation type="submission" date="2025-08" db="UniProtKB">
        <authorList>
            <consortium name="RefSeq"/>
        </authorList>
    </citation>
    <scope>IDENTIFICATION</scope>
    <source>
        <tissue evidence="3">Whole sample</tissue>
    </source>
</reference>
<feature type="transmembrane region" description="Helical" evidence="1">
    <location>
        <begin position="277"/>
        <end position="300"/>
    </location>
</feature>
<keyword evidence="1" id="KW-0472">Membrane</keyword>
<dbReference type="GeneID" id="111118213"/>
<dbReference type="RefSeq" id="XP_022313259.1">
    <property type="nucleotide sequence ID" value="XM_022457551.1"/>
</dbReference>
<evidence type="ECO:0000256" key="1">
    <source>
        <dbReference type="SAM" id="Phobius"/>
    </source>
</evidence>
<gene>
    <name evidence="3" type="primary">LOC111118213</name>
</gene>
<keyword evidence="2" id="KW-1185">Reference proteome</keyword>
<keyword evidence="1" id="KW-0812">Transmembrane</keyword>
<name>A0A8B8CDM0_CRAVI</name>
<dbReference type="Proteomes" id="UP000694844">
    <property type="component" value="Chromosome 2"/>
</dbReference>
<proteinExistence type="predicted"/>
<evidence type="ECO:0000313" key="3">
    <source>
        <dbReference type="RefSeq" id="XP_022313259.1"/>
    </source>
</evidence>
<evidence type="ECO:0000313" key="2">
    <source>
        <dbReference type="Proteomes" id="UP000694844"/>
    </source>
</evidence>
<dbReference type="AlphaFoldDB" id="A0A8B8CDM0"/>
<dbReference type="OrthoDB" id="6158736at2759"/>
<organism evidence="2 3">
    <name type="scientific">Crassostrea virginica</name>
    <name type="common">Eastern oyster</name>
    <dbReference type="NCBI Taxonomy" id="6565"/>
    <lineage>
        <taxon>Eukaryota</taxon>
        <taxon>Metazoa</taxon>
        <taxon>Spiralia</taxon>
        <taxon>Lophotrochozoa</taxon>
        <taxon>Mollusca</taxon>
        <taxon>Bivalvia</taxon>
        <taxon>Autobranchia</taxon>
        <taxon>Pteriomorphia</taxon>
        <taxon>Ostreida</taxon>
        <taxon>Ostreoidea</taxon>
        <taxon>Ostreidae</taxon>
        <taxon>Crassostrea</taxon>
    </lineage>
</organism>
<protein>
    <submittedName>
        <fullName evidence="3">Uncharacterized protein LOC111118213</fullName>
    </submittedName>
</protein>